<organism evidence="3 4">
    <name type="scientific">Hyaloperonospora brassicae</name>
    <name type="common">Brassica downy mildew</name>
    <name type="synonym">Peronospora brassicae</name>
    <dbReference type="NCBI Taxonomy" id="162125"/>
    <lineage>
        <taxon>Eukaryota</taxon>
        <taxon>Sar</taxon>
        <taxon>Stramenopiles</taxon>
        <taxon>Oomycota</taxon>
        <taxon>Peronosporomycetes</taxon>
        <taxon>Peronosporales</taxon>
        <taxon>Peronosporaceae</taxon>
        <taxon>Hyaloperonospora</taxon>
    </lineage>
</organism>
<protein>
    <recommendedName>
        <fullName evidence="5">RxLR effector candidate protein</fullName>
    </recommendedName>
</protein>
<feature type="region of interest" description="Disordered" evidence="1">
    <location>
        <begin position="37"/>
        <end position="66"/>
    </location>
</feature>
<accession>A0AAV0TZA6</accession>
<name>A0AAV0TZA6_HYABA</name>
<evidence type="ECO:0008006" key="5">
    <source>
        <dbReference type="Google" id="ProtNLM"/>
    </source>
</evidence>
<evidence type="ECO:0000256" key="1">
    <source>
        <dbReference type="SAM" id="MobiDB-lite"/>
    </source>
</evidence>
<evidence type="ECO:0000313" key="3">
    <source>
        <dbReference type="EMBL" id="CAI5729939.1"/>
    </source>
</evidence>
<feature type="signal peptide" evidence="2">
    <location>
        <begin position="1"/>
        <end position="19"/>
    </location>
</feature>
<comment type="caution">
    <text evidence="3">The sequence shown here is derived from an EMBL/GenBank/DDBJ whole genome shotgun (WGS) entry which is preliminary data.</text>
</comment>
<dbReference type="Proteomes" id="UP001162031">
    <property type="component" value="Unassembled WGS sequence"/>
</dbReference>
<feature type="chain" id="PRO_5043830147" description="RxLR effector candidate protein" evidence="2">
    <location>
        <begin position="20"/>
        <end position="307"/>
    </location>
</feature>
<keyword evidence="2" id="KW-0732">Signal</keyword>
<dbReference type="AlphaFoldDB" id="A0AAV0TZA6"/>
<reference evidence="3" key="1">
    <citation type="submission" date="2022-12" db="EMBL/GenBank/DDBJ databases">
        <authorList>
            <person name="Webb A."/>
        </authorList>
    </citation>
    <scope>NUCLEOTIDE SEQUENCE</scope>
    <source>
        <strain evidence="3">Hp1</strain>
    </source>
</reference>
<feature type="compositionally biased region" description="Polar residues" evidence="1">
    <location>
        <begin position="37"/>
        <end position="46"/>
    </location>
</feature>
<proteinExistence type="predicted"/>
<gene>
    <name evidence="3" type="ORF">HBR001_LOCUS4691</name>
</gene>
<dbReference type="EMBL" id="CANTFL010001009">
    <property type="protein sequence ID" value="CAI5729939.1"/>
    <property type="molecule type" value="Genomic_DNA"/>
</dbReference>
<sequence length="307" mass="34422">MRTPCVVLYVFSLFLWGNAERVVDGDRAIAAAPKSTILPNATSSSPRLGPPNRPAKDTTASDANQSLKLGATVVERAKDHKPQNNEERRILDWVPTVLVDIVTKMWNGRRPSRLTGAEGLGINAESTSSLVLNDLPGYARQHPTSNLERQYLLFPEIKHRIRFAKQLYLLDTVDGGALKKQVAWVLNKLAEDLAHYEDAMINTWVLPKRGPKRLAQKLAIEHTKSLSGVQQSAIEWLKYINLSTRHKALRSRAISADEAWDILFRKMQTHEIGEFLRSAEAQAPVLNELIGQLKTITRQKKRDGLVA</sequence>
<evidence type="ECO:0000313" key="4">
    <source>
        <dbReference type="Proteomes" id="UP001162031"/>
    </source>
</evidence>
<evidence type="ECO:0000256" key="2">
    <source>
        <dbReference type="SAM" id="SignalP"/>
    </source>
</evidence>
<keyword evidence="4" id="KW-1185">Reference proteome</keyword>